<dbReference type="PANTHER" id="PTHR30085:SF2">
    <property type="entry name" value="GLUTAMATE_ASPARTATE IMPORT SOLUTE-BINDING PROTEIN"/>
    <property type="match status" value="1"/>
</dbReference>
<dbReference type="Gene3D" id="3.40.190.10">
    <property type="entry name" value="Periplasmic binding protein-like II"/>
    <property type="match status" value="2"/>
</dbReference>
<dbReference type="CDD" id="cd13688">
    <property type="entry name" value="PBP2_GltI_DEBP"/>
    <property type="match status" value="1"/>
</dbReference>
<keyword evidence="6" id="KW-1185">Reference proteome</keyword>
<evidence type="ECO:0000259" key="4">
    <source>
        <dbReference type="SMART" id="SM00062"/>
    </source>
</evidence>
<keyword evidence="3" id="KW-0732">Signal</keyword>
<comment type="similarity">
    <text evidence="1">Belongs to the bacterial solute-binding protein 3 family.</text>
</comment>
<dbReference type="SMART" id="SM00062">
    <property type="entry name" value="PBPb"/>
    <property type="match status" value="1"/>
</dbReference>
<dbReference type="AlphaFoldDB" id="A0A0S4M289"/>
<evidence type="ECO:0000256" key="1">
    <source>
        <dbReference type="ARBA" id="ARBA00010333"/>
    </source>
</evidence>
<dbReference type="STRING" id="1561003.Ark11_1080"/>
<dbReference type="PATRIC" id="fig|1561003.3.peg.1108"/>
<protein>
    <submittedName>
        <fullName evidence="5">Glutamate/aspartate periplasmic-binding protein</fullName>
    </submittedName>
</protein>
<keyword evidence="2" id="KW-0813">Transport</keyword>
<dbReference type="SUPFAM" id="SSF53850">
    <property type="entry name" value="Periplasmic binding protein-like II"/>
    <property type="match status" value="1"/>
</dbReference>
<dbReference type="PANTHER" id="PTHR30085">
    <property type="entry name" value="AMINO ACID ABC TRANSPORTER PERMEASE"/>
    <property type="match status" value="1"/>
</dbReference>
<proteinExistence type="inferred from homology"/>
<evidence type="ECO:0000256" key="2">
    <source>
        <dbReference type="ARBA" id="ARBA00022448"/>
    </source>
</evidence>
<dbReference type="InterPro" id="IPR051455">
    <property type="entry name" value="Bact_solute-bind_prot3"/>
</dbReference>
<dbReference type="Proteomes" id="UP000198651">
    <property type="component" value="Chromosome I"/>
</dbReference>
<feature type="domain" description="Solute-binding protein family 3/N-terminal" evidence="4">
    <location>
        <begin position="43"/>
        <end position="276"/>
    </location>
</feature>
<dbReference type="GO" id="GO:0030288">
    <property type="term" value="C:outer membrane-bounded periplasmic space"/>
    <property type="evidence" value="ECO:0007669"/>
    <property type="project" value="TreeGrafter"/>
</dbReference>
<dbReference type="InterPro" id="IPR001638">
    <property type="entry name" value="Solute-binding_3/MltF_N"/>
</dbReference>
<dbReference type="OrthoDB" id="9814231at2"/>
<sequence length="306" mass="34371">MVFVFKKLNIIKKVLYILLIFIIYPINSWADRGTLDSILNTHTLIIGYRTSSIPFSYLDDKQKAVGYSIDLCREIAEAIKDNLGLSDIKLKFIPITSQNRIVLLQSGTIDIDCGSTSNLKSRRKQADFSNSIFLAHTKMMVKSGSSIKDFKTIGKKVVVISSGTSSDNTLAKFARKNKLSFNIIYGKDHANSFLLLMTGRASAFVNDDSILYGLRARIRGRANRFVILPESLKSEPYALMLRKNDPKFKKIVDDTLNKIMTSGNIILIYKKWFMSPIPPNGLNVSIPLSNDTQELFNHPNDFSADG</sequence>
<dbReference type="EMBL" id="LN906597">
    <property type="protein sequence ID" value="CUT17893.1"/>
    <property type="molecule type" value="Genomic_DNA"/>
</dbReference>
<reference evidence="6" key="1">
    <citation type="submission" date="2015-11" db="EMBL/GenBank/DDBJ databases">
        <authorList>
            <person name="Seth-Smith H.M.B."/>
        </authorList>
    </citation>
    <scope>NUCLEOTIDE SEQUENCE [LARGE SCALE GENOMIC DNA]</scope>
    <source>
        <strain evidence="6">2013Ark11</strain>
    </source>
</reference>
<accession>A0A0S4M289</accession>
<organism evidence="5 6">
    <name type="scientific">Candidatus Ichthyocystis hellenicum</name>
    <dbReference type="NCBI Taxonomy" id="1561003"/>
    <lineage>
        <taxon>Bacteria</taxon>
        <taxon>Pseudomonadati</taxon>
        <taxon>Pseudomonadota</taxon>
        <taxon>Betaproteobacteria</taxon>
        <taxon>Burkholderiales</taxon>
        <taxon>Candidatus Ichthyocystis</taxon>
    </lineage>
</organism>
<name>A0A0S4M289_9BURK</name>
<dbReference type="Pfam" id="PF00497">
    <property type="entry name" value="SBP_bac_3"/>
    <property type="match status" value="1"/>
</dbReference>
<dbReference type="GO" id="GO:0005576">
    <property type="term" value="C:extracellular region"/>
    <property type="evidence" value="ECO:0007669"/>
    <property type="project" value="TreeGrafter"/>
</dbReference>
<dbReference type="GO" id="GO:0006865">
    <property type="term" value="P:amino acid transport"/>
    <property type="evidence" value="ECO:0007669"/>
    <property type="project" value="TreeGrafter"/>
</dbReference>
<evidence type="ECO:0000256" key="3">
    <source>
        <dbReference type="ARBA" id="ARBA00022729"/>
    </source>
</evidence>
<gene>
    <name evidence="5" type="primary">gltI</name>
    <name evidence="5" type="ORF">Ark11_1080</name>
</gene>
<evidence type="ECO:0000313" key="5">
    <source>
        <dbReference type="EMBL" id="CUT17893.1"/>
    </source>
</evidence>
<evidence type="ECO:0000313" key="6">
    <source>
        <dbReference type="Proteomes" id="UP000198651"/>
    </source>
</evidence>
<dbReference type="RefSeq" id="WP_092343864.1">
    <property type="nucleotide sequence ID" value="NZ_LN906597.1"/>
</dbReference>